<evidence type="ECO:0000313" key="20">
    <source>
        <dbReference type="Proteomes" id="UP000515159"/>
    </source>
</evidence>
<feature type="chain" id="PRO_5027581139" description="Antithrombin-III" evidence="18">
    <location>
        <begin position="17"/>
        <end position="449"/>
    </location>
</feature>
<dbReference type="PANTHER" id="PTHR11461">
    <property type="entry name" value="SERINE PROTEASE INHIBITOR, SERPIN"/>
    <property type="match status" value="1"/>
</dbReference>
<evidence type="ECO:0000256" key="2">
    <source>
        <dbReference type="ARBA" id="ARBA00009500"/>
    </source>
</evidence>
<keyword evidence="20" id="KW-1185">Reference proteome</keyword>
<evidence type="ECO:0000256" key="15">
    <source>
        <dbReference type="ARBA" id="ARBA00025088"/>
    </source>
</evidence>
<evidence type="ECO:0000256" key="14">
    <source>
        <dbReference type="ARBA" id="ARBA00023180"/>
    </source>
</evidence>
<dbReference type="PANTHER" id="PTHR11461:SF53">
    <property type="entry name" value="ANTITHROMBIN-III"/>
    <property type="match status" value="1"/>
</dbReference>
<keyword evidence="7" id="KW-0358">Heparin-binding</keyword>
<organism evidence="20 21">
    <name type="scientific">Geotrypetes seraphini</name>
    <name type="common">Gaboon caecilian</name>
    <name type="synonym">Caecilia seraphini</name>
    <dbReference type="NCBI Taxonomy" id="260995"/>
    <lineage>
        <taxon>Eukaryota</taxon>
        <taxon>Metazoa</taxon>
        <taxon>Chordata</taxon>
        <taxon>Craniata</taxon>
        <taxon>Vertebrata</taxon>
        <taxon>Euteleostomi</taxon>
        <taxon>Amphibia</taxon>
        <taxon>Gymnophiona</taxon>
        <taxon>Geotrypetes</taxon>
    </lineage>
</organism>
<comment type="subunit">
    <text evidence="3">Forms protease inhibiting heterodimer with TMPRSS7.</text>
</comment>
<dbReference type="GeneID" id="117346046"/>
<dbReference type="OrthoDB" id="9440847at2759"/>
<comment type="function">
    <text evidence="15">Most important serine protease inhibitor in plasma that regulates the blood coagulation cascade. AT-III inhibits thrombin, matriptase-3/TMPRSS7, as well as factors IXa, Xa and XIa. Its inhibitory activity is greatly enhanced in the presence of heparin.</text>
</comment>
<dbReference type="Gene3D" id="2.30.39.10">
    <property type="entry name" value="Alpha-1-antitrypsin, domain 1"/>
    <property type="match status" value="1"/>
</dbReference>
<dbReference type="AlphaFoldDB" id="A0A6P8N6M8"/>
<dbReference type="GO" id="GO:0008201">
    <property type="term" value="F:heparin binding"/>
    <property type="evidence" value="ECO:0007669"/>
    <property type="project" value="UniProtKB-KW"/>
</dbReference>
<evidence type="ECO:0000256" key="18">
    <source>
        <dbReference type="SAM" id="SignalP"/>
    </source>
</evidence>
<evidence type="ECO:0000256" key="1">
    <source>
        <dbReference type="ARBA" id="ARBA00004239"/>
    </source>
</evidence>
<dbReference type="InterPro" id="IPR042178">
    <property type="entry name" value="Serpin_sf_1"/>
</dbReference>
<dbReference type="InterPro" id="IPR023795">
    <property type="entry name" value="Serpin_CS"/>
</dbReference>
<dbReference type="InterPro" id="IPR036186">
    <property type="entry name" value="Serpin_sf"/>
</dbReference>
<dbReference type="InterPro" id="IPR023796">
    <property type="entry name" value="Serpin_dom"/>
</dbReference>
<dbReference type="FunFam" id="3.30.497.10:FF:000008">
    <property type="entry name" value="antithrombin-III isoform X1"/>
    <property type="match status" value="1"/>
</dbReference>
<accession>A0A6P8N6M8</accession>
<keyword evidence="13" id="KW-1015">Disulfide bond</keyword>
<keyword evidence="12" id="KW-0094">Blood coagulation</keyword>
<evidence type="ECO:0000256" key="4">
    <source>
        <dbReference type="ARBA" id="ARBA00015267"/>
    </source>
</evidence>
<keyword evidence="8" id="KW-0646">Protease inhibitor</keyword>
<comment type="subcellular location">
    <subcellularLocation>
        <location evidence="1">Secreted</location>
        <location evidence="1">Extracellular space</location>
    </subcellularLocation>
</comment>
<evidence type="ECO:0000256" key="3">
    <source>
        <dbReference type="ARBA" id="ARBA00011096"/>
    </source>
</evidence>
<reference evidence="21" key="1">
    <citation type="submission" date="2025-08" db="UniProtKB">
        <authorList>
            <consortium name="RefSeq"/>
        </authorList>
    </citation>
    <scope>IDENTIFICATION</scope>
</reference>
<dbReference type="Gene3D" id="3.30.497.10">
    <property type="entry name" value="Antithrombin, subunit I, domain 2"/>
    <property type="match status" value="1"/>
</dbReference>
<evidence type="ECO:0000256" key="5">
    <source>
        <dbReference type="ARBA" id="ARBA00022525"/>
    </source>
</evidence>
<dbReference type="KEGG" id="gsh:117346046"/>
<keyword evidence="9" id="KW-0356">Hemostasis</keyword>
<feature type="signal peptide" evidence="18">
    <location>
        <begin position="1"/>
        <end position="16"/>
    </location>
</feature>
<feature type="domain" description="Serpin" evidence="19">
    <location>
        <begin position="76"/>
        <end position="446"/>
    </location>
</feature>
<evidence type="ECO:0000256" key="7">
    <source>
        <dbReference type="ARBA" id="ARBA00022674"/>
    </source>
</evidence>
<dbReference type="SMART" id="SM00093">
    <property type="entry name" value="SERPIN"/>
    <property type="match status" value="1"/>
</dbReference>
<evidence type="ECO:0000256" key="13">
    <source>
        <dbReference type="ARBA" id="ARBA00023157"/>
    </source>
</evidence>
<keyword evidence="14" id="KW-0325">Glycoprotein</keyword>
<evidence type="ECO:0000313" key="21">
    <source>
        <dbReference type="RefSeq" id="XP_033771162.1"/>
    </source>
</evidence>
<dbReference type="Proteomes" id="UP000515159">
    <property type="component" value="Chromosome 12"/>
</dbReference>
<dbReference type="GO" id="GO:0007596">
    <property type="term" value="P:blood coagulation"/>
    <property type="evidence" value="ECO:0007669"/>
    <property type="project" value="UniProtKB-KW"/>
</dbReference>
<dbReference type="GO" id="GO:0004867">
    <property type="term" value="F:serine-type endopeptidase inhibitor activity"/>
    <property type="evidence" value="ECO:0007669"/>
    <property type="project" value="UniProtKB-KW"/>
</dbReference>
<keyword evidence="11" id="KW-0722">Serine protease inhibitor</keyword>
<sequence length="449" mass="50697">MHLLFLFSLSIWGVIAHKHPDICTAKPKDIPVNPMCIYRKPVKKVQEADWTEQEKTPESTNPRVWELSKANSKFAMELYKILADSKSDTENILIAPLGISQAFSMTKLGACDNTLKEIMEVFYFDSVSAKASDQIHFFFAKLNCRLYRKVNGSAELVSANKLFGEKSLTFNETFQTISEIVYRAKLQPLNFKEKAEESRNIINAWVANKTENRIKDILPKGAITDLTSLILVNAIYFKGQWKSMFDDDNTKLEIFHKADGQTCATATMYQESIFRYASVLNDQVQVLELPYKGEAITMLLVLPQVNVALSQVEQNLTIDVLQTMMESMRETTISIHMPKYEIEDSFSLKEKLQQIGLVDIFNPETAKLPGIVEGGSGVLYVSDVYHKTQMTVNEEGSEASGSTAVVISGRSFPVHRKVFKANRPFLFCIREVTSNTIVFMGRVSDPCSE</sequence>
<dbReference type="PROSITE" id="PS00284">
    <property type="entry name" value="SERPIN"/>
    <property type="match status" value="1"/>
</dbReference>
<dbReference type="CTD" id="462"/>
<keyword evidence="6" id="KW-0597">Phosphoprotein</keyword>
<dbReference type="RefSeq" id="XP_033771162.1">
    <property type="nucleotide sequence ID" value="XM_033915271.1"/>
</dbReference>
<evidence type="ECO:0000256" key="9">
    <source>
        <dbReference type="ARBA" id="ARBA00022696"/>
    </source>
</evidence>
<evidence type="ECO:0000256" key="17">
    <source>
        <dbReference type="RuleBase" id="RU000411"/>
    </source>
</evidence>
<dbReference type="FunCoup" id="A0A6P8N6M8">
    <property type="interactions" value="179"/>
</dbReference>
<keyword evidence="5" id="KW-0964">Secreted</keyword>
<evidence type="ECO:0000256" key="8">
    <source>
        <dbReference type="ARBA" id="ARBA00022690"/>
    </source>
</evidence>
<dbReference type="Pfam" id="PF00079">
    <property type="entry name" value="Serpin"/>
    <property type="match status" value="1"/>
</dbReference>
<protein>
    <recommendedName>
        <fullName evidence="4">Antithrombin-III</fullName>
    </recommendedName>
    <alternativeName>
        <fullName evidence="16">Serpin C1</fullName>
    </alternativeName>
</protein>
<name>A0A6P8N6M8_GEOSA</name>
<evidence type="ECO:0000256" key="11">
    <source>
        <dbReference type="ARBA" id="ARBA00022900"/>
    </source>
</evidence>
<evidence type="ECO:0000256" key="16">
    <source>
        <dbReference type="ARBA" id="ARBA00033153"/>
    </source>
</evidence>
<dbReference type="InterPro" id="IPR042185">
    <property type="entry name" value="Serpin_sf_2"/>
</dbReference>
<dbReference type="InParanoid" id="A0A6P8N6M8"/>
<keyword evidence="10 18" id="KW-0732">Signal</keyword>
<evidence type="ECO:0000256" key="6">
    <source>
        <dbReference type="ARBA" id="ARBA00022553"/>
    </source>
</evidence>
<evidence type="ECO:0000256" key="10">
    <source>
        <dbReference type="ARBA" id="ARBA00022729"/>
    </source>
</evidence>
<dbReference type="SUPFAM" id="SSF56574">
    <property type="entry name" value="Serpins"/>
    <property type="match status" value="1"/>
</dbReference>
<evidence type="ECO:0000259" key="19">
    <source>
        <dbReference type="SMART" id="SM00093"/>
    </source>
</evidence>
<dbReference type="GO" id="GO:0005615">
    <property type="term" value="C:extracellular space"/>
    <property type="evidence" value="ECO:0007669"/>
    <property type="project" value="InterPro"/>
</dbReference>
<evidence type="ECO:0000256" key="12">
    <source>
        <dbReference type="ARBA" id="ARBA00023084"/>
    </source>
</evidence>
<dbReference type="InterPro" id="IPR000215">
    <property type="entry name" value="Serpin_fam"/>
</dbReference>
<comment type="similarity">
    <text evidence="2 17">Belongs to the serpin family.</text>
</comment>
<gene>
    <name evidence="21" type="primary">SERPINC1</name>
</gene>
<proteinExistence type="inferred from homology"/>